<feature type="compositionally biased region" description="Polar residues" evidence="1">
    <location>
        <begin position="13"/>
        <end position="25"/>
    </location>
</feature>
<feature type="region of interest" description="Disordered" evidence="1">
    <location>
        <begin position="210"/>
        <end position="242"/>
    </location>
</feature>
<gene>
    <name evidence="2" type="ORF">BCR43DRAFT_526493</name>
</gene>
<organism evidence="2 3">
    <name type="scientific">Syncephalastrum racemosum</name>
    <name type="common">Filamentous fungus</name>
    <dbReference type="NCBI Taxonomy" id="13706"/>
    <lineage>
        <taxon>Eukaryota</taxon>
        <taxon>Fungi</taxon>
        <taxon>Fungi incertae sedis</taxon>
        <taxon>Mucoromycota</taxon>
        <taxon>Mucoromycotina</taxon>
        <taxon>Mucoromycetes</taxon>
        <taxon>Mucorales</taxon>
        <taxon>Syncephalastraceae</taxon>
        <taxon>Syncephalastrum</taxon>
    </lineage>
</organism>
<dbReference type="EMBL" id="MCGN01000008">
    <property type="protein sequence ID" value="ORY94106.1"/>
    <property type="molecule type" value="Genomic_DNA"/>
</dbReference>
<dbReference type="InParanoid" id="A0A1X2H6J8"/>
<accession>A0A1X2H6J8</accession>
<feature type="compositionally biased region" description="Acidic residues" evidence="1">
    <location>
        <begin position="104"/>
        <end position="113"/>
    </location>
</feature>
<feature type="region of interest" description="Disordered" evidence="1">
    <location>
        <begin position="100"/>
        <end position="176"/>
    </location>
</feature>
<feature type="compositionally biased region" description="Acidic residues" evidence="1">
    <location>
        <begin position="127"/>
        <end position="146"/>
    </location>
</feature>
<dbReference type="Proteomes" id="UP000242180">
    <property type="component" value="Unassembled WGS sequence"/>
</dbReference>
<protein>
    <submittedName>
        <fullName evidence="2">Uncharacterized protein</fullName>
    </submittedName>
</protein>
<reference evidence="2 3" key="1">
    <citation type="submission" date="2016-07" db="EMBL/GenBank/DDBJ databases">
        <title>Pervasive Adenine N6-methylation of Active Genes in Fungi.</title>
        <authorList>
            <consortium name="DOE Joint Genome Institute"/>
            <person name="Mondo S.J."/>
            <person name="Dannebaum R.O."/>
            <person name="Kuo R.C."/>
            <person name="Labutti K."/>
            <person name="Haridas S."/>
            <person name="Kuo A."/>
            <person name="Salamov A."/>
            <person name="Ahrendt S.R."/>
            <person name="Lipzen A."/>
            <person name="Sullivan W."/>
            <person name="Andreopoulos W.B."/>
            <person name="Clum A."/>
            <person name="Lindquist E."/>
            <person name="Daum C."/>
            <person name="Ramamoorthy G.K."/>
            <person name="Gryganskyi A."/>
            <person name="Culley D."/>
            <person name="Magnuson J.K."/>
            <person name="James T.Y."/>
            <person name="O'Malley M.A."/>
            <person name="Stajich J.E."/>
            <person name="Spatafora J.W."/>
            <person name="Visel A."/>
            <person name="Grigoriev I.V."/>
        </authorList>
    </citation>
    <scope>NUCLEOTIDE SEQUENCE [LARGE SCALE GENOMIC DNA]</scope>
    <source>
        <strain evidence="2 3">NRRL 2496</strain>
    </source>
</reference>
<keyword evidence="3" id="KW-1185">Reference proteome</keyword>
<proteinExistence type="predicted"/>
<sequence length="286" mass="32882">MEPKLLQRDTRPTKTQLFSEHSNNRQSLDWYKKQSAALKDQIRAFIRQERVSKDTTEALNTWMERAQPKAEYLLKHDDSPLPLPRQTPPQPQSCRLSVFQAPIAEEEEEEEDEHGYVGDSPVLPFMLDDDDKDEVQQEQEQDESPVDDMPGLEKEKEQEQGAPPASLTQLQHKEKQQMMSDIVTHAQEAPYKAKGRLYAWFLSAFLYRRPKSKGSSTKETKSLADEDAQSADHISTPIPTPIYQDECFQAVQHGREARPARAPREDELLPESKDFMAYCDSAYFGI</sequence>
<dbReference type="AlphaFoldDB" id="A0A1X2H6J8"/>
<name>A0A1X2H6J8_SYNRA</name>
<comment type="caution">
    <text evidence="2">The sequence shown here is derived from an EMBL/GenBank/DDBJ whole genome shotgun (WGS) entry which is preliminary data.</text>
</comment>
<feature type="compositionally biased region" description="Basic and acidic residues" evidence="1">
    <location>
        <begin position="1"/>
        <end position="12"/>
    </location>
</feature>
<evidence type="ECO:0000256" key="1">
    <source>
        <dbReference type="SAM" id="MobiDB-lite"/>
    </source>
</evidence>
<evidence type="ECO:0000313" key="2">
    <source>
        <dbReference type="EMBL" id="ORY94106.1"/>
    </source>
</evidence>
<feature type="region of interest" description="Disordered" evidence="1">
    <location>
        <begin position="1"/>
        <end position="25"/>
    </location>
</feature>
<evidence type="ECO:0000313" key="3">
    <source>
        <dbReference type="Proteomes" id="UP000242180"/>
    </source>
</evidence>